<evidence type="ECO:0000259" key="2">
    <source>
        <dbReference type="Pfam" id="PF01370"/>
    </source>
</evidence>
<accession>A0ABT6DLH4</accession>
<sequence>MNQEFWSGKRVFITGHTSFRGSWLALTLQKAGAQVFGYALPPTTSPNFFDVGNVSQSMTSTFSDIRDAQSLKSALEFAQAEVVFHLAGGGGLKDSWSRIPDVYSTQVMGTIHLLEALKETASVRAVVILSSDKVYRKEVGASSFKETDPLGGNEPAATSKACTELIVESYLQGVFAPEKYNKHKIAIATARMGAVIGGGDFAPDSLIYQLAQSCQAGVDLPLRNPDSLRSWMHIDDAVSGLMLLGQSLIEKGPKAVGPWNVGSGVESMATVKVIKQAFVNAFQGKPMVNIAESPGRSVHGGLDNSKIEGNIGWRMHYSSEQAAVAAAHWYQEYYSM</sequence>
<evidence type="ECO:0000313" key="4">
    <source>
        <dbReference type="Proteomes" id="UP001152321"/>
    </source>
</evidence>
<dbReference type="Gene3D" id="3.90.25.10">
    <property type="entry name" value="UDP-galactose 4-epimerase, domain 1"/>
    <property type="match status" value="1"/>
</dbReference>
<name>A0ABT6DLH4_9BACT</name>
<gene>
    <name evidence="3" type="primary">rfbG</name>
    <name evidence="3" type="ORF">NWE73_13380</name>
</gene>
<dbReference type="InterPro" id="IPR001509">
    <property type="entry name" value="Epimerase_deHydtase"/>
</dbReference>
<feature type="domain" description="NAD-dependent epimerase/dehydratase" evidence="2">
    <location>
        <begin position="11"/>
        <end position="248"/>
    </location>
</feature>
<dbReference type="NCBIfam" id="TIGR02622">
    <property type="entry name" value="CDP_4_6_dhtase"/>
    <property type="match status" value="1"/>
</dbReference>
<dbReference type="RefSeq" id="WP_277578842.1">
    <property type="nucleotide sequence ID" value="NZ_JANRMI010000004.1"/>
</dbReference>
<evidence type="ECO:0000256" key="1">
    <source>
        <dbReference type="ARBA" id="ARBA00007637"/>
    </source>
</evidence>
<keyword evidence="3" id="KW-0456">Lyase</keyword>
<dbReference type="Proteomes" id="UP001152321">
    <property type="component" value="Unassembled WGS sequence"/>
</dbReference>
<dbReference type="EC" id="4.2.1.45" evidence="3"/>
<evidence type="ECO:0000313" key="3">
    <source>
        <dbReference type="EMBL" id="MDG0817367.1"/>
    </source>
</evidence>
<reference evidence="3" key="1">
    <citation type="submission" date="2022-08" db="EMBL/GenBank/DDBJ databases">
        <title>Novel Bdellovibrio Species Isolated from Svalbard: Designation Bdellovibrio svalbardensis.</title>
        <authorList>
            <person name="Mitchell R.J."/>
            <person name="Choi S.Y."/>
        </authorList>
    </citation>
    <scope>NUCLEOTIDE SEQUENCE</scope>
    <source>
        <strain evidence="3">PAP01</strain>
    </source>
</reference>
<dbReference type="InterPro" id="IPR013445">
    <property type="entry name" value="CDP_4_6_deHydtase"/>
</dbReference>
<protein>
    <submittedName>
        <fullName evidence="3">CDP-glucose 4,6-dehydratase</fullName>
        <ecNumber evidence="3">4.2.1.45</ecNumber>
    </submittedName>
</protein>
<comment type="caution">
    <text evidence="3">The sequence shown here is derived from an EMBL/GenBank/DDBJ whole genome shotgun (WGS) entry which is preliminary data.</text>
</comment>
<dbReference type="GO" id="GO:0047733">
    <property type="term" value="F:CDP-glucose 4,6-dehydratase activity"/>
    <property type="evidence" value="ECO:0007669"/>
    <property type="project" value="UniProtKB-EC"/>
</dbReference>
<dbReference type="PANTHER" id="PTHR43000">
    <property type="entry name" value="DTDP-D-GLUCOSE 4,6-DEHYDRATASE-RELATED"/>
    <property type="match status" value="1"/>
</dbReference>
<keyword evidence="4" id="KW-1185">Reference proteome</keyword>
<dbReference type="Pfam" id="PF01370">
    <property type="entry name" value="Epimerase"/>
    <property type="match status" value="1"/>
</dbReference>
<dbReference type="EMBL" id="JANRMI010000004">
    <property type="protein sequence ID" value="MDG0817367.1"/>
    <property type="molecule type" value="Genomic_DNA"/>
</dbReference>
<organism evidence="3 4">
    <name type="scientific">Bdellovibrio svalbardensis</name>
    <dbReference type="NCBI Taxonomy" id="2972972"/>
    <lineage>
        <taxon>Bacteria</taxon>
        <taxon>Pseudomonadati</taxon>
        <taxon>Bdellovibrionota</taxon>
        <taxon>Bdellovibrionia</taxon>
        <taxon>Bdellovibrionales</taxon>
        <taxon>Pseudobdellovibrionaceae</taxon>
        <taxon>Bdellovibrio</taxon>
    </lineage>
</organism>
<proteinExistence type="inferred from homology"/>
<dbReference type="Gene3D" id="3.40.50.720">
    <property type="entry name" value="NAD(P)-binding Rossmann-like Domain"/>
    <property type="match status" value="1"/>
</dbReference>
<dbReference type="SUPFAM" id="SSF51735">
    <property type="entry name" value="NAD(P)-binding Rossmann-fold domains"/>
    <property type="match status" value="1"/>
</dbReference>
<comment type="similarity">
    <text evidence="1">Belongs to the NAD(P)-dependent epimerase/dehydratase family.</text>
</comment>
<dbReference type="InterPro" id="IPR036291">
    <property type="entry name" value="NAD(P)-bd_dom_sf"/>
</dbReference>